<dbReference type="GO" id="GO:0005886">
    <property type="term" value="C:plasma membrane"/>
    <property type="evidence" value="ECO:0007669"/>
    <property type="project" value="UniProtKB-SubCell"/>
</dbReference>
<keyword evidence="4 9" id="KW-0488">Methylation</keyword>
<dbReference type="EMBL" id="JACYTR010000010">
    <property type="protein sequence ID" value="MBD8525559.1"/>
    <property type="molecule type" value="Genomic_DNA"/>
</dbReference>
<evidence type="ECO:0000259" key="10">
    <source>
        <dbReference type="Pfam" id="PF02501"/>
    </source>
</evidence>
<dbReference type="InterPro" id="IPR045584">
    <property type="entry name" value="Pilin-like"/>
</dbReference>
<evidence type="ECO:0000256" key="7">
    <source>
        <dbReference type="ARBA" id="ARBA00022989"/>
    </source>
</evidence>
<reference evidence="11 12" key="1">
    <citation type="submission" date="2020-09" db="EMBL/GenBank/DDBJ databases">
        <title>Pseudoxanthomonas sp. CAU 1598 isolated from sand of Yaerae Beach.</title>
        <authorList>
            <person name="Kim W."/>
        </authorList>
    </citation>
    <scope>NUCLEOTIDE SEQUENCE [LARGE SCALE GENOMIC DNA]</scope>
    <source>
        <strain evidence="11 12">CAU 1598</strain>
    </source>
</reference>
<comment type="subcellular location">
    <subcellularLocation>
        <location evidence="1 9">Cell inner membrane</location>
        <topology evidence="1 9">Single-pass membrane protein</topology>
    </subcellularLocation>
</comment>
<dbReference type="Proteomes" id="UP000613768">
    <property type="component" value="Unassembled WGS sequence"/>
</dbReference>
<dbReference type="InterPro" id="IPR003413">
    <property type="entry name" value="T2SS_GspI_C"/>
</dbReference>
<dbReference type="Pfam" id="PF07963">
    <property type="entry name" value="N_methyl"/>
    <property type="match status" value="1"/>
</dbReference>
<evidence type="ECO:0000256" key="2">
    <source>
        <dbReference type="ARBA" id="ARBA00008358"/>
    </source>
</evidence>
<gene>
    <name evidence="11" type="primary">gspI</name>
    <name evidence="11" type="ORF">IFO71_07380</name>
</gene>
<dbReference type="PANTHER" id="PTHR38779:SF2">
    <property type="entry name" value="TYPE II SECRETION SYSTEM PROTEIN I-RELATED"/>
    <property type="match status" value="1"/>
</dbReference>
<keyword evidence="7" id="KW-1133">Transmembrane helix</keyword>
<dbReference type="Pfam" id="PF02501">
    <property type="entry name" value="T2SSI"/>
    <property type="match status" value="1"/>
</dbReference>
<evidence type="ECO:0000256" key="9">
    <source>
        <dbReference type="RuleBase" id="RU368030"/>
    </source>
</evidence>
<comment type="subunit">
    <text evidence="9">Type II secretion is composed of four main components: the outer membrane complex, the inner membrane complex, the cytoplasmic secretion ATPase and the periplasm-spanning pseudopilus.</text>
</comment>
<evidence type="ECO:0000313" key="11">
    <source>
        <dbReference type="EMBL" id="MBD8525559.1"/>
    </source>
</evidence>
<dbReference type="PANTHER" id="PTHR38779">
    <property type="entry name" value="TYPE II SECRETION SYSTEM PROTEIN I-RELATED"/>
    <property type="match status" value="1"/>
</dbReference>
<organism evidence="11 12">
    <name type="scientific">Pseudomarimonas arenosa</name>
    <dbReference type="NCBI Taxonomy" id="2774145"/>
    <lineage>
        <taxon>Bacteria</taxon>
        <taxon>Pseudomonadati</taxon>
        <taxon>Pseudomonadota</taxon>
        <taxon>Gammaproteobacteria</taxon>
        <taxon>Lysobacterales</taxon>
        <taxon>Lysobacteraceae</taxon>
        <taxon>Pseudomarimonas</taxon>
    </lineage>
</organism>
<keyword evidence="12" id="KW-1185">Reference proteome</keyword>
<protein>
    <recommendedName>
        <fullName evidence="9">Type II secretion system protein I</fullName>
        <shortName evidence="9">T2SS minor pseudopilin I</shortName>
    </recommendedName>
</protein>
<dbReference type="InterPro" id="IPR010052">
    <property type="entry name" value="T2SS_protein-GspI"/>
</dbReference>
<dbReference type="NCBIfam" id="TIGR01707">
    <property type="entry name" value="gspI"/>
    <property type="match status" value="1"/>
</dbReference>
<comment type="PTM">
    <text evidence="9">Cleaved by prepilin peptidase.</text>
</comment>
<dbReference type="GO" id="GO:0015627">
    <property type="term" value="C:type II protein secretion system complex"/>
    <property type="evidence" value="ECO:0007669"/>
    <property type="project" value="UniProtKB-UniRule"/>
</dbReference>
<keyword evidence="3" id="KW-1003">Cell membrane</keyword>
<dbReference type="InterPro" id="IPR012902">
    <property type="entry name" value="N_methyl_site"/>
</dbReference>
<evidence type="ECO:0000256" key="3">
    <source>
        <dbReference type="ARBA" id="ARBA00022475"/>
    </source>
</evidence>
<evidence type="ECO:0000256" key="4">
    <source>
        <dbReference type="ARBA" id="ARBA00022481"/>
    </source>
</evidence>
<keyword evidence="6" id="KW-0812">Transmembrane</keyword>
<comment type="function">
    <text evidence="9">Component of the type II secretion system required for the energy-dependent secretion of extracellular factors such as proteases and toxins from the periplasm.</text>
</comment>
<proteinExistence type="inferred from homology"/>
<evidence type="ECO:0000256" key="8">
    <source>
        <dbReference type="ARBA" id="ARBA00023136"/>
    </source>
</evidence>
<name>A0AAW3ZJ56_9GAMM</name>
<dbReference type="AlphaFoldDB" id="A0AAW3ZJ56"/>
<comment type="caution">
    <text evidence="11">The sequence shown here is derived from an EMBL/GenBank/DDBJ whole genome shotgun (WGS) entry which is preliminary data.</text>
</comment>
<sequence length="123" mass="13682">MRHSRSVGFTLLEVMVALLVLALALVAMIRLAGLEARALAAQRQASLAQWVAANTLADIRLHRRLPSSGHAQGRAQMGQQDWQWQLDVRPTDEIELLRLDLRVYPEQGSDGTPAATLTGFYHR</sequence>
<accession>A0AAW3ZJ56</accession>
<dbReference type="RefSeq" id="WP_192028907.1">
    <property type="nucleotide sequence ID" value="NZ_JACYTR010000010.1"/>
</dbReference>
<dbReference type="Gene3D" id="3.30.1300.30">
    <property type="entry name" value="GSPII I/J protein-like"/>
    <property type="match status" value="1"/>
</dbReference>
<evidence type="ECO:0000256" key="6">
    <source>
        <dbReference type="ARBA" id="ARBA00022692"/>
    </source>
</evidence>
<keyword evidence="5 9" id="KW-0997">Cell inner membrane</keyword>
<comment type="similarity">
    <text evidence="2 9">Belongs to the GSP I family.</text>
</comment>
<dbReference type="SUPFAM" id="SSF54523">
    <property type="entry name" value="Pili subunits"/>
    <property type="match status" value="1"/>
</dbReference>
<dbReference type="GO" id="GO:0015628">
    <property type="term" value="P:protein secretion by the type II secretion system"/>
    <property type="evidence" value="ECO:0007669"/>
    <property type="project" value="UniProtKB-UniRule"/>
</dbReference>
<evidence type="ECO:0000256" key="5">
    <source>
        <dbReference type="ARBA" id="ARBA00022519"/>
    </source>
</evidence>
<dbReference type="NCBIfam" id="TIGR02532">
    <property type="entry name" value="IV_pilin_GFxxxE"/>
    <property type="match status" value="1"/>
</dbReference>
<evidence type="ECO:0000313" key="12">
    <source>
        <dbReference type="Proteomes" id="UP000613768"/>
    </source>
</evidence>
<evidence type="ECO:0000256" key="1">
    <source>
        <dbReference type="ARBA" id="ARBA00004377"/>
    </source>
</evidence>
<keyword evidence="8" id="KW-0472">Membrane</keyword>
<feature type="domain" description="Type II secretion system protein GspI C-terminal" evidence="10">
    <location>
        <begin position="43"/>
        <end position="121"/>
    </location>
</feature>